<sequence length="153" mass="17418">MSNAPKVTIEEIHASIKKESYTLLPDGKTTICQLTMDNDFTIEGSSACVSIKNYDQAKGEKYAKERAINNCWQFLGWRLADKLKLEQGSFLTRLTHERNGLAGRFHNLSLFFQSPLFKQLNTDQQMLLNAQASVMKSYLAILDKRLELIGELE</sequence>
<protein>
    <submittedName>
        <fullName evidence="1">Uncharacterized protein</fullName>
    </submittedName>
</protein>
<name>A0A2P1JV29_9CAUD</name>
<accession>A0A2P1JV29</accession>
<dbReference type="InterPro" id="IPR054052">
    <property type="entry name" value="Y16Q-like"/>
</dbReference>
<gene>
    <name evidence="1" type="ORF">RIVERRIDER_93</name>
</gene>
<organism evidence="1 2">
    <name type="scientific">Xanthomonas phage RiverRider</name>
    <dbReference type="NCBI Taxonomy" id="2108116"/>
    <lineage>
        <taxon>Viruses</taxon>
        <taxon>Duplodnaviria</taxon>
        <taxon>Heunggongvirae</taxon>
        <taxon>Uroviricota</taxon>
        <taxon>Caudoviricetes</taxon>
        <taxon>Schitoviridae</taxon>
        <taxon>Riverridervirus</taxon>
        <taxon>Riverridervirus riverrider</taxon>
    </lineage>
</organism>
<dbReference type="InterPro" id="IPR025915">
    <property type="entry name" value="Phage_gp49_66"/>
</dbReference>
<dbReference type="Pfam" id="PF21825">
    <property type="entry name" value="crAss001_48"/>
    <property type="match status" value="1"/>
</dbReference>
<dbReference type="Proteomes" id="UP000241502">
    <property type="component" value="Segment"/>
</dbReference>
<keyword evidence="2" id="KW-1185">Reference proteome</keyword>
<reference evidence="1" key="1">
    <citation type="submission" date="2018-02" db="EMBL/GenBank/DDBJ databases">
        <authorList>
            <person name="Miller M."/>
            <person name="Deiulio A."/>
            <person name="Douthitt C."/>
            <person name="McMahon J."/>
            <person name="Holland C."/>
            <person name="Wiersma-Koch H."/>
            <person name="Turechek W."/>
            <person name="D'Elia T."/>
        </authorList>
    </citation>
    <scope>NUCLEOTIDE SEQUENCE [LARGE SCALE GENOMIC DNA]</scope>
</reference>
<evidence type="ECO:0000313" key="1">
    <source>
        <dbReference type="EMBL" id="AVO23174.1"/>
    </source>
</evidence>
<dbReference type="Pfam" id="PF13876">
    <property type="entry name" value="Phage_gp49_66"/>
    <property type="match status" value="1"/>
</dbReference>
<evidence type="ECO:0000313" key="2">
    <source>
        <dbReference type="Proteomes" id="UP000241502"/>
    </source>
</evidence>
<dbReference type="EMBL" id="MG983743">
    <property type="protein sequence ID" value="AVO23174.1"/>
    <property type="molecule type" value="Genomic_DNA"/>
</dbReference>
<proteinExistence type="predicted"/>